<evidence type="ECO:0000313" key="8">
    <source>
        <dbReference type="EMBL" id="QOY89906.1"/>
    </source>
</evidence>
<evidence type="ECO:0000256" key="6">
    <source>
        <dbReference type="SAM" id="MobiDB-lite"/>
    </source>
</evidence>
<evidence type="ECO:0000313" key="9">
    <source>
        <dbReference type="Proteomes" id="UP000593892"/>
    </source>
</evidence>
<dbReference type="InterPro" id="IPR011743">
    <property type="entry name" value="Caa3_sub_IV"/>
</dbReference>
<gene>
    <name evidence="8" type="ORF">IRI77_08110</name>
</gene>
<comment type="subcellular location">
    <subcellularLocation>
        <location evidence="1">Cell membrane</location>
        <topology evidence="1">Multi-pass membrane protein</topology>
    </subcellularLocation>
</comment>
<keyword evidence="9" id="KW-1185">Reference proteome</keyword>
<evidence type="ECO:0000256" key="1">
    <source>
        <dbReference type="ARBA" id="ARBA00004651"/>
    </source>
</evidence>
<keyword evidence="2" id="KW-1003">Cell membrane</keyword>
<protein>
    <submittedName>
        <fullName evidence="8">Cytochrome C oxidase subunit IV family protein</fullName>
    </submittedName>
</protein>
<dbReference type="EMBL" id="CP063849">
    <property type="protein sequence ID" value="QOY89906.1"/>
    <property type="molecule type" value="Genomic_DNA"/>
</dbReference>
<dbReference type="InterPro" id="IPR005171">
    <property type="entry name" value="Cyt_c_oxidase_su4_prok"/>
</dbReference>
<keyword evidence="5 7" id="KW-0472">Membrane</keyword>
<dbReference type="KEGG" id="pfer:IRI77_08110"/>
<reference evidence="8 9" key="1">
    <citation type="submission" date="2020-10" db="EMBL/GenBank/DDBJ databases">
        <title>Complete genome sequence of Paludibaculum fermentans P105T, a facultatively anaerobic acidobacterium capable of dissimilatory Fe(III) reduction.</title>
        <authorList>
            <person name="Dedysh S.N."/>
            <person name="Beletsky A.V."/>
            <person name="Kulichevskaya I.S."/>
            <person name="Mardanov A.V."/>
            <person name="Ravin N.V."/>
        </authorList>
    </citation>
    <scope>NUCLEOTIDE SEQUENCE [LARGE SCALE GENOMIC DNA]</scope>
    <source>
        <strain evidence="8 9">P105</strain>
    </source>
</reference>
<organism evidence="8 9">
    <name type="scientific">Paludibaculum fermentans</name>
    <dbReference type="NCBI Taxonomy" id="1473598"/>
    <lineage>
        <taxon>Bacteria</taxon>
        <taxon>Pseudomonadati</taxon>
        <taxon>Acidobacteriota</taxon>
        <taxon>Terriglobia</taxon>
        <taxon>Bryobacterales</taxon>
        <taxon>Bryobacteraceae</taxon>
        <taxon>Paludibaculum</taxon>
    </lineage>
</organism>
<evidence type="ECO:0000256" key="4">
    <source>
        <dbReference type="ARBA" id="ARBA00022989"/>
    </source>
</evidence>
<dbReference type="Pfam" id="PF03626">
    <property type="entry name" value="COX4_pro"/>
    <property type="match status" value="1"/>
</dbReference>
<dbReference type="NCBIfam" id="TIGR02229">
    <property type="entry name" value="caa3_sub_IV"/>
    <property type="match status" value="1"/>
</dbReference>
<evidence type="ECO:0000256" key="5">
    <source>
        <dbReference type="ARBA" id="ARBA00023136"/>
    </source>
</evidence>
<evidence type="ECO:0000256" key="2">
    <source>
        <dbReference type="ARBA" id="ARBA00022475"/>
    </source>
</evidence>
<keyword evidence="4 7" id="KW-1133">Transmembrane helix</keyword>
<evidence type="ECO:0000256" key="7">
    <source>
        <dbReference type="SAM" id="Phobius"/>
    </source>
</evidence>
<proteinExistence type="predicted"/>
<dbReference type="GO" id="GO:0005886">
    <property type="term" value="C:plasma membrane"/>
    <property type="evidence" value="ECO:0007669"/>
    <property type="project" value="UniProtKB-SubCell"/>
</dbReference>
<dbReference type="Proteomes" id="UP000593892">
    <property type="component" value="Chromosome"/>
</dbReference>
<accession>A0A7S7NUD9</accession>
<feature type="region of interest" description="Disordered" evidence="6">
    <location>
        <begin position="113"/>
        <end position="133"/>
    </location>
</feature>
<sequence>MSQSASHAAHITGPKTYGAVLLGLLVLTVITVQASYIDFGSMNTVVALIIATIKASLVALFFMHLRHDKFNAVIFVGGLLFLSIFIIWTMFDLGTRETILPSNLKEPVLEFPGAPLNKPVRPSTGQPAGTPAP</sequence>
<feature type="transmembrane region" description="Helical" evidence="7">
    <location>
        <begin position="44"/>
        <end position="63"/>
    </location>
</feature>
<dbReference type="AlphaFoldDB" id="A0A7S7NUD9"/>
<dbReference type="RefSeq" id="WP_194451569.1">
    <property type="nucleotide sequence ID" value="NZ_CP063849.1"/>
</dbReference>
<feature type="transmembrane region" description="Helical" evidence="7">
    <location>
        <begin position="70"/>
        <end position="91"/>
    </location>
</feature>
<evidence type="ECO:0000256" key="3">
    <source>
        <dbReference type="ARBA" id="ARBA00022692"/>
    </source>
</evidence>
<name>A0A7S7NUD9_PALFE</name>
<keyword evidence="3 7" id="KW-0812">Transmembrane</keyword>